<feature type="region of interest" description="Disordered" evidence="1">
    <location>
        <begin position="1"/>
        <end position="68"/>
    </location>
</feature>
<dbReference type="KEGG" id="rsz:108845040"/>
<dbReference type="PANTHER" id="PTHR45749:SF35">
    <property type="entry name" value="AC-LIKE TRANSPOSASE-RELATED"/>
    <property type="match status" value="1"/>
</dbReference>
<dbReference type="InterPro" id="IPR006580">
    <property type="entry name" value="Znf_TTF"/>
</dbReference>
<protein>
    <submittedName>
        <fullName evidence="4">Uncharacterized protein LOC108845040</fullName>
    </submittedName>
    <submittedName>
        <fullName evidence="5">Uncharacterized protein LOC130504464</fullName>
    </submittedName>
    <submittedName>
        <fullName evidence="6">Uncharacterized protein LOC130509930</fullName>
    </submittedName>
</protein>
<dbReference type="SMART" id="SM00597">
    <property type="entry name" value="ZnF_TTF"/>
    <property type="match status" value="1"/>
</dbReference>
<dbReference type="GO" id="GO:0046983">
    <property type="term" value="F:protein dimerization activity"/>
    <property type="evidence" value="ECO:0007669"/>
    <property type="project" value="InterPro"/>
</dbReference>
<dbReference type="AlphaFoldDB" id="A0A6J0MMU3"/>
<sequence>MLKYVTRTKTAKSDEAGGDEINNEDEELIIEEDTSEKSEEEIVGDDANCTDTDKEKAENEDMEDQEEVDGIRSVHENVDMDDLANWKKIDPRMRDRLVEKGPPTRPSIDHPFPRDSFDRCFTYSSYTRKMSNGEKQDRRWLVYSKGKDKVFCFCCKLFSQETCPPILVTTGYDDWRNASHRLKSHETTYNHIVCMSSWIELETRLKKSETIDKHLQEAINKEKKHWRDVMLRIIAVVKTLAERNLAFRGENEKVTDPNSGNFLAFIKMIGGFDELIELLASEIKKVILKKIQDAKYFSIILDSTPDVSRKEQMTFLIRCVDVSTDSPTVKEFFLSFLEIKDKTGEGIFTTLQDALTDLKLSIGDIRGQGYDNGSNMKGKHKGVQKRLLDINPRPFYTPCGCHSLNLALCDMSRINSVKPIRFQTLKIREALFFLADNNDNIGQRSEAESLAVSETHGLGGFEFLFGMVIWYDLLYAVNTVSKTLQSEDMDIEVAIFQLGGLVGYLKSYRETGFEKAKVEAMKIAIDMDIEPAFSSKPKRLIKKKKQFGEDAERVDESNMLSVEETFRIDYFINIMDQAIVSFGVRFEQFQHYEEIFGFLFGLKKLKSAKDDELMTSCVKLEASLEHNGHSDVDGKQLFMELRYLREILPKEITKAVEMLEFLKRMDGCYPSTEIAYRILLTIPISVSSAERSFSKLKLIKNYLRSTMSQERLNGLSMIAIEHELAEALDHSKLINDFAGKKQGELSFMINVSVRHLGPDRH</sequence>
<dbReference type="InterPro" id="IPR008906">
    <property type="entry name" value="HATC_C_dom"/>
</dbReference>
<dbReference type="SUPFAM" id="SSF53098">
    <property type="entry name" value="Ribonuclease H-like"/>
    <property type="match status" value="1"/>
</dbReference>
<dbReference type="Pfam" id="PF05699">
    <property type="entry name" value="Dimer_Tnp_hAT"/>
    <property type="match status" value="1"/>
</dbReference>
<dbReference type="GeneID" id="108845040"/>
<dbReference type="RefSeq" id="XP_056855057.1">
    <property type="nucleotide sequence ID" value="XM_056999077.1"/>
</dbReference>
<dbReference type="OrthoDB" id="1107783at2759"/>
<dbReference type="PANTHER" id="PTHR45749">
    <property type="match status" value="1"/>
</dbReference>
<dbReference type="InterPro" id="IPR012337">
    <property type="entry name" value="RNaseH-like_sf"/>
</dbReference>
<evidence type="ECO:0000256" key="1">
    <source>
        <dbReference type="SAM" id="MobiDB-lite"/>
    </source>
</evidence>
<evidence type="ECO:0000313" key="6">
    <source>
        <dbReference type="RefSeq" id="XP_056862226.1"/>
    </source>
</evidence>
<dbReference type="RefSeq" id="XP_018473812.2">
    <property type="nucleotide sequence ID" value="XM_018618310.2"/>
</dbReference>
<keyword evidence="3" id="KW-1185">Reference proteome</keyword>
<accession>A0A6J0MMU3</accession>
<evidence type="ECO:0000259" key="2">
    <source>
        <dbReference type="SMART" id="SM00597"/>
    </source>
</evidence>
<evidence type="ECO:0000313" key="3">
    <source>
        <dbReference type="Proteomes" id="UP000504610"/>
    </source>
</evidence>
<dbReference type="Pfam" id="PF14291">
    <property type="entry name" value="DUF4371"/>
    <property type="match status" value="1"/>
</dbReference>
<feature type="domain" description="TTF-type" evidence="2">
    <location>
        <begin position="125"/>
        <end position="210"/>
    </location>
</feature>
<evidence type="ECO:0000313" key="5">
    <source>
        <dbReference type="RefSeq" id="XP_056855057.1"/>
    </source>
</evidence>
<feature type="compositionally biased region" description="Acidic residues" evidence="1">
    <location>
        <begin position="16"/>
        <end position="44"/>
    </location>
</feature>
<reference evidence="4 5" key="2">
    <citation type="submission" date="2025-04" db="UniProtKB">
        <authorList>
            <consortium name="RefSeq"/>
        </authorList>
    </citation>
    <scope>IDENTIFICATION</scope>
    <source>
        <tissue evidence="4 5">Leaf</tissue>
    </source>
</reference>
<organism evidence="3 4">
    <name type="scientific">Raphanus sativus</name>
    <name type="common">Radish</name>
    <name type="synonym">Raphanus raphanistrum var. sativus</name>
    <dbReference type="NCBI Taxonomy" id="3726"/>
    <lineage>
        <taxon>Eukaryota</taxon>
        <taxon>Viridiplantae</taxon>
        <taxon>Streptophyta</taxon>
        <taxon>Embryophyta</taxon>
        <taxon>Tracheophyta</taxon>
        <taxon>Spermatophyta</taxon>
        <taxon>Magnoliopsida</taxon>
        <taxon>eudicotyledons</taxon>
        <taxon>Gunneridae</taxon>
        <taxon>Pentapetalae</taxon>
        <taxon>rosids</taxon>
        <taxon>malvids</taxon>
        <taxon>Brassicales</taxon>
        <taxon>Brassicaceae</taxon>
        <taxon>Brassiceae</taxon>
        <taxon>Raphanus</taxon>
    </lineage>
</organism>
<name>A0A6J0MMU3_RAPSA</name>
<dbReference type="RefSeq" id="XP_056862226.1">
    <property type="nucleotide sequence ID" value="XM_057006246.1"/>
</dbReference>
<dbReference type="KEGG" id="rsz:130509930"/>
<dbReference type="InterPro" id="IPR025398">
    <property type="entry name" value="DUF4371"/>
</dbReference>
<gene>
    <name evidence="4" type="primary">LOC108845040</name>
    <name evidence="5" type="synonym">LOC130504464</name>
    <name evidence="6" type="synonym">LOC130509930</name>
</gene>
<dbReference type="Proteomes" id="UP000504610">
    <property type="component" value="Chromosome 3"/>
</dbReference>
<evidence type="ECO:0000313" key="4">
    <source>
        <dbReference type="RefSeq" id="XP_018473812.2"/>
    </source>
</evidence>
<proteinExistence type="predicted"/>
<dbReference type="KEGG" id="rsz:130504464"/>
<reference evidence="3" key="1">
    <citation type="journal article" date="2019" name="Database">
        <title>The radish genome database (RadishGD): an integrated information resource for radish genomics.</title>
        <authorList>
            <person name="Yu H.J."/>
            <person name="Baek S."/>
            <person name="Lee Y.J."/>
            <person name="Cho A."/>
            <person name="Mun J.H."/>
        </authorList>
    </citation>
    <scope>NUCLEOTIDE SEQUENCE [LARGE SCALE GENOMIC DNA]</scope>
    <source>
        <strain evidence="3">cv. WK10039</strain>
    </source>
</reference>